<dbReference type="GO" id="GO:0005524">
    <property type="term" value="F:ATP binding"/>
    <property type="evidence" value="ECO:0007669"/>
    <property type="project" value="UniProtKB-KW"/>
</dbReference>
<dbReference type="InterPro" id="IPR023382">
    <property type="entry name" value="MnmA-like_central_sf"/>
</dbReference>
<dbReference type="EC" id="2.8.1.13" evidence="3 14"/>
<dbReference type="InterPro" id="IPR046885">
    <property type="entry name" value="MnmA-like_C"/>
</dbReference>
<evidence type="ECO:0000259" key="16">
    <source>
        <dbReference type="Pfam" id="PF20259"/>
    </source>
</evidence>
<dbReference type="CDD" id="cd01998">
    <property type="entry name" value="MnmA_TRMU-like"/>
    <property type="match status" value="1"/>
</dbReference>
<evidence type="ECO:0000256" key="8">
    <source>
        <dbReference type="ARBA" id="ARBA00022694"/>
    </source>
</evidence>
<evidence type="ECO:0000256" key="14">
    <source>
        <dbReference type="HAMAP-Rule" id="MF_00144"/>
    </source>
</evidence>
<comment type="subcellular location">
    <subcellularLocation>
        <location evidence="1 14">Cytoplasm</location>
    </subcellularLocation>
</comment>
<dbReference type="GO" id="GO:0005737">
    <property type="term" value="C:cytoplasm"/>
    <property type="evidence" value="ECO:0007669"/>
    <property type="project" value="UniProtKB-SubCell"/>
</dbReference>
<comment type="caution">
    <text evidence="14">Lacks conserved residue(s) required for the propagation of feature annotation.</text>
</comment>
<feature type="domain" description="tRNA-specific 2-thiouridylase MnmA-like C-terminal" evidence="15">
    <location>
        <begin position="285"/>
        <end position="359"/>
    </location>
</feature>
<keyword evidence="7 14" id="KW-0808">Transferase</keyword>
<evidence type="ECO:0000256" key="1">
    <source>
        <dbReference type="ARBA" id="ARBA00004496"/>
    </source>
</evidence>
<evidence type="ECO:0000256" key="9">
    <source>
        <dbReference type="ARBA" id="ARBA00022741"/>
    </source>
</evidence>
<keyword evidence="8 14" id="KW-0819">tRNA processing</keyword>
<dbReference type="KEGG" id="reo:HUE58_03700"/>
<protein>
    <recommendedName>
        <fullName evidence="4 14">tRNA-specific 2-thiouridylase MnmA</fullName>
        <ecNumber evidence="3 14">2.8.1.13</ecNumber>
    </recommendedName>
</protein>
<dbReference type="GO" id="GO:0000049">
    <property type="term" value="F:tRNA binding"/>
    <property type="evidence" value="ECO:0007669"/>
    <property type="project" value="UniProtKB-KW"/>
</dbReference>
<evidence type="ECO:0000259" key="15">
    <source>
        <dbReference type="Pfam" id="PF20258"/>
    </source>
</evidence>
<dbReference type="Gene3D" id="2.30.30.280">
    <property type="entry name" value="Adenine nucleotide alpha hydrolases-like domains"/>
    <property type="match status" value="1"/>
</dbReference>
<keyword evidence="6 14" id="KW-0820">tRNA-binding</keyword>
<keyword evidence="18" id="KW-1185">Reference proteome</keyword>
<proteinExistence type="inferred from homology"/>
<dbReference type="Gene3D" id="2.40.30.10">
    <property type="entry name" value="Translation factors"/>
    <property type="match status" value="1"/>
</dbReference>
<evidence type="ECO:0000256" key="6">
    <source>
        <dbReference type="ARBA" id="ARBA00022555"/>
    </source>
</evidence>
<evidence type="ECO:0000256" key="2">
    <source>
        <dbReference type="ARBA" id="ARBA00006191"/>
    </source>
</evidence>
<keyword evidence="9 14" id="KW-0547">Nucleotide-binding</keyword>
<name>A0A6N0HPT0_9GAMM</name>
<dbReference type="InterPro" id="IPR046884">
    <property type="entry name" value="MnmA-like_central"/>
</dbReference>
<comment type="similarity">
    <text evidence="2 14">Belongs to the MnmA/TRMU family.</text>
</comment>
<feature type="site" description="Interaction with tRNA" evidence="14">
    <location>
        <position position="129"/>
    </location>
</feature>
<feature type="active site" description="Cysteine persulfide intermediate" evidence="14">
    <location>
        <position position="200"/>
    </location>
</feature>
<keyword evidence="10 14" id="KW-0067">ATP-binding</keyword>
<reference evidence="17 18" key="1">
    <citation type="submission" date="2020-05" db="EMBL/GenBank/DDBJ databases">
        <title>Horizontal transmission and recombination maintain forever young bacterial symbiont genomes.</title>
        <authorList>
            <person name="Russell S.L."/>
            <person name="Pepper-Tunick E."/>
            <person name="Svedberg J."/>
            <person name="Byrne A."/>
            <person name="Ruelas Castillo J."/>
            <person name="Vollmers C."/>
            <person name="Beinart R.A."/>
            <person name="Corbett-Detig R."/>
        </authorList>
    </citation>
    <scope>NUCLEOTIDE SEQUENCE [LARGE SCALE GENOMIC DNA]</scope>
    <source>
        <strain evidence="17">JDF_Ridge</strain>
    </source>
</reference>
<feature type="domain" description="tRNA-specific 2-thiouridylase MnmA-like central" evidence="16">
    <location>
        <begin position="209"/>
        <end position="276"/>
    </location>
</feature>
<sequence>MKNLNKNTKIIVGLSGGVDSSVTILLLLKQGYQVEALFMKNWEEDDKSEYCSAEQDLSDTQKVADKLDVKLHTVNFSADYWDDVFAHFLKEHKKGRTPNPDVLCNQKIKFRTFLEHALSLGADKIATGHYARIAEKNGTYQLKTGLDDSKDQSYFLHLLNQYQLSKSLFPLGEINKIDVRNIATENSLVTADKKDSTGICFIGERNFSEFLATYLPKQQGDIVDERGQFIKHHQGLAFYTMGQRKGLEIGGGFGSSGEPWFVANKCIERNELMVVQGDHALLYHQTLNASNPHWINTLPTLPLTCSAKIRYRQQSQSCMISQHDNKQLKVVFKQSQRAITPGQSIVFYDHETCLGGAIIECRL</sequence>
<dbReference type="FunFam" id="3.40.50.620:FF:000004">
    <property type="entry name" value="tRNA-specific 2-thiouridylase MnmA"/>
    <property type="match status" value="1"/>
</dbReference>
<gene>
    <name evidence="14 17" type="primary">mnmA</name>
    <name evidence="17" type="ORF">HUE58_03700</name>
</gene>
<keyword evidence="12" id="KW-1015">Disulfide bond</keyword>
<organism evidence="17 18">
    <name type="scientific">Candidatus Ruthia endofausta</name>
    <dbReference type="NCBI Taxonomy" id="2738852"/>
    <lineage>
        <taxon>Bacteria</taxon>
        <taxon>Pseudomonadati</taxon>
        <taxon>Pseudomonadota</taxon>
        <taxon>Gammaproteobacteria</taxon>
        <taxon>Candidatus Pseudothioglobaceae</taxon>
        <taxon>Candidatus Ruthturnera</taxon>
    </lineage>
</organism>
<dbReference type="GO" id="GO:0103016">
    <property type="term" value="F:tRNA-uridine 2-sulfurtransferase activity"/>
    <property type="evidence" value="ECO:0007669"/>
    <property type="project" value="UniProtKB-EC"/>
</dbReference>
<accession>A0A6N0HPT0</accession>
<feature type="binding site" evidence="14">
    <location>
        <position position="39"/>
    </location>
    <ligand>
        <name>ATP</name>
        <dbReference type="ChEBI" id="CHEBI:30616"/>
    </ligand>
</feature>
<dbReference type="InterPro" id="IPR014729">
    <property type="entry name" value="Rossmann-like_a/b/a_fold"/>
</dbReference>
<feature type="region of interest" description="Interaction with tRNA" evidence="14">
    <location>
        <begin position="310"/>
        <end position="311"/>
    </location>
</feature>
<feature type="active site" description="Nucleophile" evidence="14">
    <location>
        <position position="104"/>
    </location>
</feature>
<dbReference type="InterPro" id="IPR004506">
    <property type="entry name" value="MnmA-like"/>
</dbReference>
<comment type="function">
    <text evidence="14">Catalyzes the 2-thiolation of uridine at the wobble position (U34) of tRNA, leading to the formation of s(2)U34.</text>
</comment>
<evidence type="ECO:0000313" key="18">
    <source>
        <dbReference type="Proteomes" id="UP000509429"/>
    </source>
</evidence>
<dbReference type="PANTHER" id="PTHR11933:SF5">
    <property type="entry name" value="MITOCHONDRIAL TRNA-SPECIFIC 2-THIOURIDYLASE 1"/>
    <property type="match status" value="1"/>
</dbReference>
<dbReference type="Pfam" id="PF20259">
    <property type="entry name" value="tRNA_Me_trans_M"/>
    <property type="match status" value="1"/>
</dbReference>
<dbReference type="Proteomes" id="UP000509429">
    <property type="component" value="Chromosome"/>
</dbReference>
<feature type="binding site" evidence="14">
    <location>
        <begin position="13"/>
        <end position="20"/>
    </location>
    <ligand>
        <name>ATP</name>
        <dbReference type="ChEBI" id="CHEBI:30616"/>
    </ligand>
</feature>
<feature type="site" description="Interaction with tRNA" evidence="14">
    <location>
        <position position="343"/>
    </location>
</feature>
<dbReference type="SUPFAM" id="SSF52402">
    <property type="entry name" value="Adenine nucleotide alpha hydrolases-like"/>
    <property type="match status" value="1"/>
</dbReference>
<keyword evidence="11 14" id="KW-0694">RNA-binding</keyword>
<evidence type="ECO:0000256" key="4">
    <source>
        <dbReference type="ARBA" id="ARBA00013805"/>
    </source>
</evidence>
<dbReference type="PANTHER" id="PTHR11933">
    <property type="entry name" value="TRNA 5-METHYLAMINOMETHYL-2-THIOURIDYLATE -METHYLTRANSFERASE"/>
    <property type="match status" value="1"/>
</dbReference>
<feature type="region of interest" description="Interaction with tRNA" evidence="14">
    <location>
        <begin position="150"/>
        <end position="152"/>
    </location>
</feature>
<evidence type="ECO:0000313" key="17">
    <source>
        <dbReference type="EMBL" id="QKQ24250.1"/>
    </source>
</evidence>
<evidence type="ECO:0000256" key="12">
    <source>
        <dbReference type="ARBA" id="ARBA00023157"/>
    </source>
</evidence>
<dbReference type="AlphaFoldDB" id="A0A6N0HPT0"/>
<keyword evidence="5 14" id="KW-0963">Cytoplasm</keyword>
<dbReference type="FunFam" id="2.30.30.280:FF:000001">
    <property type="entry name" value="tRNA-specific 2-thiouridylase MnmA"/>
    <property type="match status" value="1"/>
</dbReference>
<feature type="region of interest" description="Interaction with target base in tRNA" evidence="14">
    <location>
        <begin position="99"/>
        <end position="101"/>
    </location>
</feature>
<dbReference type="Gene3D" id="3.40.50.620">
    <property type="entry name" value="HUPs"/>
    <property type="match status" value="1"/>
</dbReference>
<dbReference type="Pfam" id="PF03054">
    <property type="entry name" value="tRNA_Me_trans"/>
    <property type="match status" value="1"/>
</dbReference>
<feature type="binding site" evidence="14">
    <location>
        <position position="128"/>
    </location>
    <ligand>
        <name>ATP</name>
        <dbReference type="ChEBI" id="CHEBI:30616"/>
    </ligand>
</feature>
<dbReference type="HAMAP" id="MF_00144">
    <property type="entry name" value="tRNA_thiouridyl_MnmA"/>
    <property type="match status" value="1"/>
</dbReference>
<dbReference type="EMBL" id="CP054490">
    <property type="protein sequence ID" value="QKQ24250.1"/>
    <property type="molecule type" value="Genomic_DNA"/>
</dbReference>
<comment type="catalytic activity">
    <reaction evidence="13 14">
        <text>S-sulfanyl-L-cysteinyl-[protein] + uridine(34) in tRNA + AH2 + ATP = 2-thiouridine(34) in tRNA + L-cysteinyl-[protein] + A + AMP + diphosphate + H(+)</text>
        <dbReference type="Rhea" id="RHEA:47032"/>
        <dbReference type="Rhea" id="RHEA-COMP:10131"/>
        <dbReference type="Rhea" id="RHEA-COMP:11726"/>
        <dbReference type="Rhea" id="RHEA-COMP:11727"/>
        <dbReference type="Rhea" id="RHEA-COMP:11728"/>
        <dbReference type="ChEBI" id="CHEBI:13193"/>
        <dbReference type="ChEBI" id="CHEBI:15378"/>
        <dbReference type="ChEBI" id="CHEBI:17499"/>
        <dbReference type="ChEBI" id="CHEBI:29950"/>
        <dbReference type="ChEBI" id="CHEBI:30616"/>
        <dbReference type="ChEBI" id="CHEBI:33019"/>
        <dbReference type="ChEBI" id="CHEBI:61963"/>
        <dbReference type="ChEBI" id="CHEBI:65315"/>
        <dbReference type="ChEBI" id="CHEBI:87170"/>
        <dbReference type="ChEBI" id="CHEBI:456215"/>
        <dbReference type="EC" id="2.8.1.13"/>
    </reaction>
</comment>
<dbReference type="RefSeq" id="WP_174605688.1">
    <property type="nucleotide sequence ID" value="NZ_CP054490.1"/>
</dbReference>
<evidence type="ECO:0000256" key="7">
    <source>
        <dbReference type="ARBA" id="ARBA00022679"/>
    </source>
</evidence>
<dbReference type="Pfam" id="PF20258">
    <property type="entry name" value="tRNA_Me_trans_C"/>
    <property type="match status" value="1"/>
</dbReference>
<dbReference type="NCBIfam" id="NF001138">
    <property type="entry name" value="PRK00143.1"/>
    <property type="match status" value="1"/>
</dbReference>
<dbReference type="GO" id="GO:0002143">
    <property type="term" value="P:tRNA wobble position uridine thiolation"/>
    <property type="evidence" value="ECO:0007669"/>
    <property type="project" value="TreeGrafter"/>
</dbReference>
<evidence type="ECO:0000256" key="13">
    <source>
        <dbReference type="ARBA" id="ARBA00051542"/>
    </source>
</evidence>
<evidence type="ECO:0000256" key="5">
    <source>
        <dbReference type="ARBA" id="ARBA00022490"/>
    </source>
</evidence>
<dbReference type="FunFam" id="2.40.30.10:FF:000023">
    <property type="entry name" value="tRNA-specific 2-thiouridylase MnmA"/>
    <property type="match status" value="1"/>
</dbReference>
<evidence type="ECO:0000256" key="10">
    <source>
        <dbReference type="ARBA" id="ARBA00022840"/>
    </source>
</evidence>
<evidence type="ECO:0000256" key="3">
    <source>
        <dbReference type="ARBA" id="ARBA00011949"/>
    </source>
</evidence>
<evidence type="ECO:0000256" key="11">
    <source>
        <dbReference type="ARBA" id="ARBA00022884"/>
    </source>
</evidence>
<dbReference type="NCBIfam" id="TIGR00420">
    <property type="entry name" value="trmU"/>
    <property type="match status" value="1"/>
</dbReference>